<dbReference type="Gene3D" id="1.25.40.390">
    <property type="match status" value="1"/>
</dbReference>
<dbReference type="Pfam" id="PF14322">
    <property type="entry name" value="SusD-like_3"/>
    <property type="match status" value="1"/>
</dbReference>
<keyword evidence="9" id="KW-1185">Reference proteome</keyword>
<comment type="similarity">
    <text evidence="2">Belongs to the SusD family.</text>
</comment>
<evidence type="ECO:0000256" key="5">
    <source>
        <dbReference type="ARBA" id="ARBA00023237"/>
    </source>
</evidence>
<accession>A0A5C7APV2</accession>
<evidence type="ECO:0000313" key="9">
    <source>
        <dbReference type="Proteomes" id="UP000321790"/>
    </source>
</evidence>
<dbReference type="RefSeq" id="WP_147134970.1">
    <property type="nucleotide sequence ID" value="NZ_VOSC01000025.1"/>
</dbReference>
<evidence type="ECO:0000259" key="6">
    <source>
        <dbReference type="Pfam" id="PF07980"/>
    </source>
</evidence>
<dbReference type="OrthoDB" id="630434at2"/>
<dbReference type="InterPro" id="IPR012944">
    <property type="entry name" value="SusD_RagB_dom"/>
</dbReference>
<organism evidence="8 9">
    <name type="scientific">Seonamhaeicola algicola</name>
    <dbReference type="NCBI Taxonomy" id="1719036"/>
    <lineage>
        <taxon>Bacteria</taxon>
        <taxon>Pseudomonadati</taxon>
        <taxon>Bacteroidota</taxon>
        <taxon>Flavobacteriia</taxon>
        <taxon>Flavobacteriales</taxon>
        <taxon>Flavobacteriaceae</taxon>
    </lineage>
</organism>
<reference evidence="9" key="1">
    <citation type="submission" date="2019-08" db="EMBL/GenBank/DDBJ databases">
        <title>Seonamhaeicola sediminis sp. nov., isolated from marine sediment.</title>
        <authorList>
            <person name="Cao W.R."/>
        </authorList>
    </citation>
    <scope>NUCLEOTIDE SEQUENCE [LARGE SCALE GENOMIC DNA]</scope>
    <source>
        <strain evidence="9">Gy8</strain>
    </source>
</reference>
<feature type="domain" description="RagB/SusD" evidence="6">
    <location>
        <begin position="364"/>
        <end position="492"/>
    </location>
</feature>
<sequence>MKNTIKTIKNAPYKALLLVVLVFGCSDFLEQEPGSQTSITQQLSTKQGVLEALNGAYVSLEAHVRGERFAVYADLQGGNLTFSPIITGSNAGKITTPINIENVYAFEDLAIESNFDSFYNESYDIINQANLILEYVDALPNTTPEEKNQITAECLTIRGFTHYILALLYSQNYTFTTDASHPGIVYNTSTLSNGIAYPKRETAKNTYNYIIDDITNALDLYTNNSALAGVNYSFFNKINTEALLARIYLTTNNWDSAYNAANNVINSAGVNLTSTDNYITEWEDPNNAISEILLEFSIPRDEEDTIGGSLAQHFGFFSNSDYEKYVASTDLMALFDESDIRKNLFLEQHLPTFVINDFEDAPYYFTKKFQDNPGYPVLRLSEMYLVRAEASLNLNNLDDAKNDINVIKQRANIELLTTNNNLEDHLLQERRKEFCFEGHLFFDLARWHKDVVRNNDCISNTCNLNYPSAKYILPIPQDNINLNSNLQQNESY</sequence>
<dbReference type="PROSITE" id="PS51257">
    <property type="entry name" value="PROKAR_LIPOPROTEIN"/>
    <property type="match status" value="1"/>
</dbReference>
<keyword evidence="4" id="KW-0472">Membrane</keyword>
<keyword evidence="3" id="KW-0732">Signal</keyword>
<protein>
    <submittedName>
        <fullName evidence="8">RagB/SusD family nutrient uptake outer membrane protein</fullName>
    </submittedName>
</protein>
<dbReference type="Proteomes" id="UP000321790">
    <property type="component" value="Unassembled WGS sequence"/>
</dbReference>
<evidence type="ECO:0000256" key="1">
    <source>
        <dbReference type="ARBA" id="ARBA00004442"/>
    </source>
</evidence>
<comment type="subcellular location">
    <subcellularLocation>
        <location evidence="1">Cell outer membrane</location>
    </subcellularLocation>
</comment>
<dbReference type="EMBL" id="VOSC01000025">
    <property type="protein sequence ID" value="TXE09709.1"/>
    <property type="molecule type" value="Genomic_DNA"/>
</dbReference>
<dbReference type="AlphaFoldDB" id="A0A5C7APV2"/>
<feature type="domain" description="SusD-like N-terminal" evidence="7">
    <location>
        <begin position="27"/>
        <end position="249"/>
    </location>
</feature>
<dbReference type="InterPro" id="IPR033985">
    <property type="entry name" value="SusD-like_N"/>
</dbReference>
<gene>
    <name evidence="8" type="ORF">FUA26_09475</name>
</gene>
<keyword evidence="5" id="KW-0998">Cell outer membrane</keyword>
<evidence type="ECO:0000259" key="7">
    <source>
        <dbReference type="Pfam" id="PF14322"/>
    </source>
</evidence>
<dbReference type="Pfam" id="PF07980">
    <property type="entry name" value="SusD_RagB"/>
    <property type="match status" value="1"/>
</dbReference>
<evidence type="ECO:0000313" key="8">
    <source>
        <dbReference type="EMBL" id="TXE09709.1"/>
    </source>
</evidence>
<name>A0A5C7APV2_9FLAO</name>
<evidence type="ECO:0000256" key="4">
    <source>
        <dbReference type="ARBA" id="ARBA00023136"/>
    </source>
</evidence>
<evidence type="ECO:0000256" key="2">
    <source>
        <dbReference type="ARBA" id="ARBA00006275"/>
    </source>
</evidence>
<dbReference type="SUPFAM" id="SSF48452">
    <property type="entry name" value="TPR-like"/>
    <property type="match status" value="1"/>
</dbReference>
<dbReference type="InterPro" id="IPR011990">
    <property type="entry name" value="TPR-like_helical_dom_sf"/>
</dbReference>
<comment type="caution">
    <text evidence="8">The sequence shown here is derived from an EMBL/GenBank/DDBJ whole genome shotgun (WGS) entry which is preliminary data.</text>
</comment>
<proteinExistence type="inferred from homology"/>
<evidence type="ECO:0000256" key="3">
    <source>
        <dbReference type="ARBA" id="ARBA00022729"/>
    </source>
</evidence>
<dbReference type="GO" id="GO:0009279">
    <property type="term" value="C:cell outer membrane"/>
    <property type="evidence" value="ECO:0007669"/>
    <property type="project" value="UniProtKB-SubCell"/>
</dbReference>